<dbReference type="Proteomes" id="UP000634522">
    <property type="component" value="Unassembled WGS sequence"/>
</dbReference>
<feature type="transmembrane region" description="Helical" evidence="8">
    <location>
        <begin position="364"/>
        <end position="382"/>
    </location>
</feature>
<proteinExistence type="inferred from homology"/>
<dbReference type="Pfam" id="PF09594">
    <property type="entry name" value="GT87"/>
    <property type="match status" value="1"/>
</dbReference>
<evidence type="ECO:0000256" key="5">
    <source>
        <dbReference type="ARBA" id="ARBA00022989"/>
    </source>
</evidence>
<feature type="transmembrane region" description="Helical" evidence="8">
    <location>
        <begin position="307"/>
        <end position="329"/>
    </location>
</feature>
<feature type="transmembrane region" description="Helical" evidence="8">
    <location>
        <begin position="169"/>
        <end position="193"/>
    </location>
</feature>
<keyword evidence="6 8" id="KW-0472">Membrane</keyword>
<feature type="transmembrane region" description="Helical" evidence="8">
    <location>
        <begin position="232"/>
        <end position="254"/>
    </location>
</feature>
<evidence type="ECO:0000256" key="6">
    <source>
        <dbReference type="ARBA" id="ARBA00023136"/>
    </source>
</evidence>
<evidence type="ECO:0000256" key="7">
    <source>
        <dbReference type="ARBA" id="ARBA00024033"/>
    </source>
</evidence>
<accession>A0ABX1NNA2</accession>
<protein>
    <submittedName>
        <fullName evidence="9">DUF2029 domain-containing protein</fullName>
    </submittedName>
</protein>
<organism evidence="9 10">
    <name type="scientific">Aromatoleum toluolicum</name>
    <dbReference type="NCBI Taxonomy" id="90060"/>
    <lineage>
        <taxon>Bacteria</taxon>
        <taxon>Pseudomonadati</taxon>
        <taxon>Pseudomonadota</taxon>
        <taxon>Betaproteobacteria</taxon>
        <taxon>Rhodocyclales</taxon>
        <taxon>Rhodocyclaceae</taxon>
        <taxon>Aromatoleum</taxon>
    </lineage>
</organism>
<evidence type="ECO:0000313" key="9">
    <source>
        <dbReference type="EMBL" id="NMG00521.1"/>
    </source>
</evidence>
<evidence type="ECO:0000256" key="2">
    <source>
        <dbReference type="ARBA" id="ARBA00022475"/>
    </source>
</evidence>
<keyword evidence="4 8" id="KW-0812">Transmembrane</keyword>
<sequence>MAVVGYALFVGAKITDGYRDAAHGDTPLFTDFTPTYAASIIVRELPAEFVYMQRTMVAAGKEAARRIYGDLTDKQAGVVGFAPWMYPPTFILLVLPLAYLPYLIAWAGWLGITAVPYLLSLRRIVPDRLGLPFALAAPPAFFNLMYGQTGFLTAGLIGSGLLLLRSRPLWAGALIGLASVKPHFGMLIPFALLAGGHWRAFAAASASVLALIALSVLTLGDDPWFAFIGTSLFHLEAFSVGAFALPAMVTPWAAARLAGMTVEQAWVLQSLVSTLMLAIVTAVWWRGRRHAESHGLQAAVLCIATPLALPLAFLYDLALVVPGAAWLWADMRHRGAGREEYWLLAGGLAALLGAKELAKAIPVQISPWILTLLLGLALYRFLSALPRDEAAAA</sequence>
<evidence type="ECO:0000256" key="4">
    <source>
        <dbReference type="ARBA" id="ARBA00022692"/>
    </source>
</evidence>
<comment type="similarity">
    <text evidence="7">Belongs to the glycosyltransferase 87 family.</text>
</comment>
<reference evidence="9 10" key="1">
    <citation type="submission" date="2019-12" db="EMBL/GenBank/DDBJ databases">
        <title>Comparative genomics gives insights into the taxonomy of the Azoarcus-Aromatoleum group and reveals separate origins of nif in the plant-associated Azoarcus and non-plant-associated Aromatoleum sub-groups.</title>
        <authorList>
            <person name="Lafos M."/>
            <person name="Maluk M."/>
            <person name="Batista M."/>
            <person name="Junghare M."/>
            <person name="Carmona M."/>
            <person name="Faoro H."/>
            <person name="Cruz L.M."/>
            <person name="Battistoni F."/>
            <person name="De Souza E."/>
            <person name="Pedrosa F."/>
            <person name="Chen W.-M."/>
            <person name="Poole P.S."/>
            <person name="Dixon R.A."/>
            <person name="James E.K."/>
        </authorList>
    </citation>
    <scope>NUCLEOTIDE SEQUENCE [LARGE SCALE GENOMIC DNA]</scope>
    <source>
        <strain evidence="9 10">T</strain>
    </source>
</reference>
<gene>
    <name evidence="9" type="ORF">GPA27_24380</name>
</gene>
<keyword evidence="5 8" id="KW-1133">Transmembrane helix</keyword>
<comment type="caution">
    <text evidence="9">The sequence shown here is derived from an EMBL/GenBank/DDBJ whole genome shotgun (WGS) entry which is preliminary data.</text>
</comment>
<evidence type="ECO:0000313" key="10">
    <source>
        <dbReference type="Proteomes" id="UP000634522"/>
    </source>
</evidence>
<dbReference type="InterPro" id="IPR018584">
    <property type="entry name" value="GT87"/>
</dbReference>
<evidence type="ECO:0000256" key="1">
    <source>
        <dbReference type="ARBA" id="ARBA00004651"/>
    </source>
</evidence>
<keyword evidence="3" id="KW-0808">Transferase</keyword>
<feature type="transmembrane region" description="Helical" evidence="8">
    <location>
        <begin position="140"/>
        <end position="163"/>
    </location>
</feature>
<feature type="transmembrane region" description="Helical" evidence="8">
    <location>
        <begin position="200"/>
        <end position="220"/>
    </location>
</feature>
<feature type="transmembrane region" description="Helical" evidence="8">
    <location>
        <begin position="266"/>
        <end position="287"/>
    </location>
</feature>
<keyword evidence="2" id="KW-1003">Cell membrane</keyword>
<evidence type="ECO:0000256" key="3">
    <source>
        <dbReference type="ARBA" id="ARBA00022679"/>
    </source>
</evidence>
<feature type="transmembrane region" description="Helical" evidence="8">
    <location>
        <begin position="90"/>
        <end position="119"/>
    </location>
</feature>
<keyword evidence="10" id="KW-1185">Reference proteome</keyword>
<comment type="subcellular location">
    <subcellularLocation>
        <location evidence="1">Cell membrane</location>
        <topology evidence="1">Multi-pass membrane protein</topology>
    </subcellularLocation>
</comment>
<evidence type="ECO:0000256" key="8">
    <source>
        <dbReference type="SAM" id="Phobius"/>
    </source>
</evidence>
<dbReference type="EMBL" id="WTVS01000082">
    <property type="protein sequence ID" value="NMG00521.1"/>
    <property type="molecule type" value="Genomic_DNA"/>
</dbReference>
<name>A0ABX1NNA2_9RHOO</name>